<comment type="subcellular location">
    <subcellularLocation>
        <location evidence="3">Cytoplasm</location>
    </subcellularLocation>
</comment>
<comment type="function">
    <text evidence="3">Participates actively in the response to hyperosmotic and heat shock by preventing the aggregation of stress-denatured proteins, in association with DnaK and GrpE. It is the nucleotide exchange factor for DnaK and may function as a thermosensor. Unfolded proteins bind initially to DnaJ; upon interaction with the DnaJ-bound protein, DnaK hydrolyzes its bound ATP, resulting in the formation of a stable complex. GrpE releases ADP from DnaK; ATP binding to DnaK triggers the release of the substrate protein, thus completing the reaction cycle. Several rounds of ATP-dependent interactions between DnaJ, DnaK and GrpE are required for fully efficient folding.</text>
</comment>
<dbReference type="GO" id="GO:0051087">
    <property type="term" value="F:protein-folding chaperone binding"/>
    <property type="evidence" value="ECO:0007669"/>
    <property type="project" value="InterPro"/>
</dbReference>
<dbReference type="SUPFAM" id="SSF58014">
    <property type="entry name" value="Coiled-coil domain of nucleotide exchange factor GrpE"/>
    <property type="match status" value="1"/>
</dbReference>
<feature type="coiled-coil region" evidence="5">
    <location>
        <begin position="50"/>
        <end position="77"/>
    </location>
</feature>
<dbReference type="PANTHER" id="PTHR21237:SF23">
    <property type="entry name" value="GRPE PROTEIN HOMOLOG, MITOCHONDRIAL"/>
    <property type="match status" value="1"/>
</dbReference>
<evidence type="ECO:0000313" key="6">
    <source>
        <dbReference type="EMBL" id="OGG78560.1"/>
    </source>
</evidence>
<dbReference type="CDD" id="cd00446">
    <property type="entry name" value="GrpE"/>
    <property type="match status" value="1"/>
</dbReference>
<evidence type="ECO:0000256" key="4">
    <source>
        <dbReference type="RuleBase" id="RU004478"/>
    </source>
</evidence>
<dbReference type="Pfam" id="PF01025">
    <property type="entry name" value="GrpE"/>
    <property type="match status" value="1"/>
</dbReference>
<dbReference type="Gene3D" id="3.90.20.20">
    <property type="match status" value="1"/>
</dbReference>
<evidence type="ECO:0000256" key="1">
    <source>
        <dbReference type="ARBA" id="ARBA00009054"/>
    </source>
</evidence>
<dbReference type="EMBL" id="MFLW01000005">
    <property type="protein sequence ID" value="OGG78560.1"/>
    <property type="molecule type" value="Genomic_DNA"/>
</dbReference>
<dbReference type="Proteomes" id="UP000178811">
    <property type="component" value="Unassembled WGS sequence"/>
</dbReference>
<dbReference type="GO" id="GO:0051082">
    <property type="term" value="F:unfolded protein binding"/>
    <property type="evidence" value="ECO:0007669"/>
    <property type="project" value="TreeGrafter"/>
</dbReference>
<name>A0A1F6EY62_9BACT</name>
<dbReference type="GO" id="GO:0006457">
    <property type="term" value="P:protein folding"/>
    <property type="evidence" value="ECO:0007669"/>
    <property type="project" value="InterPro"/>
</dbReference>
<dbReference type="Gene3D" id="2.30.22.10">
    <property type="entry name" value="Head domain of nucleotide exchange factor GrpE"/>
    <property type="match status" value="1"/>
</dbReference>
<dbReference type="HAMAP" id="MF_01151">
    <property type="entry name" value="GrpE"/>
    <property type="match status" value="1"/>
</dbReference>
<comment type="caution">
    <text evidence="6">The sequence shown here is derived from an EMBL/GenBank/DDBJ whole genome shotgun (WGS) entry which is preliminary data.</text>
</comment>
<accession>A0A1F6EY62</accession>
<sequence length="211" mass="23450">MFRPQKGASAPFSFYSNTFDSARAFRHSGGMDVEPEVIEGEDPEREADGLEAAEGKMRKLREELASCRKDKQEYMDGWQRAKADYVNALKRFEGNAKASELRGEVKAVEALLPAFDALERAKEHGELPEGFTAIAKQLESAFAALELEELGKVGEKFNPTLHEAFGQDPALSVETDDTITAVLEKGWKTGEFVIRPAKVRVAHFANEKQEV</sequence>
<evidence type="ECO:0000256" key="2">
    <source>
        <dbReference type="ARBA" id="ARBA00023186"/>
    </source>
</evidence>
<dbReference type="InterPro" id="IPR013805">
    <property type="entry name" value="GrpE_CC"/>
</dbReference>
<evidence type="ECO:0000313" key="7">
    <source>
        <dbReference type="Proteomes" id="UP000178811"/>
    </source>
</evidence>
<dbReference type="InterPro" id="IPR009012">
    <property type="entry name" value="GrpE_head"/>
</dbReference>
<gene>
    <name evidence="3" type="primary">grpE</name>
    <name evidence="6" type="ORF">A3A36_00255</name>
</gene>
<proteinExistence type="inferred from homology"/>
<dbReference type="GO" id="GO:0042803">
    <property type="term" value="F:protein homodimerization activity"/>
    <property type="evidence" value="ECO:0007669"/>
    <property type="project" value="InterPro"/>
</dbReference>
<keyword evidence="2 3" id="KW-0143">Chaperone</keyword>
<protein>
    <recommendedName>
        <fullName evidence="3">Protein GrpE</fullName>
    </recommendedName>
    <alternativeName>
        <fullName evidence="3">HSP-70 cofactor</fullName>
    </alternativeName>
</protein>
<keyword evidence="5" id="KW-0175">Coiled coil</keyword>
<comment type="similarity">
    <text evidence="1 3 4">Belongs to the GrpE family.</text>
</comment>
<dbReference type="InterPro" id="IPR000740">
    <property type="entry name" value="GrpE"/>
</dbReference>
<dbReference type="AlphaFoldDB" id="A0A1F6EY62"/>
<keyword evidence="3" id="KW-0963">Cytoplasm</keyword>
<comment type="subunit">
    <text evidence="3">Homodimer.</text>
</comment>
<reference evidence="6 7" key="1">
    <citation type="journal article" date="2016" name="Nat. Commun.">
        <title>Thousands of microbial genomes shed light on interconnected biogeochemical processes in an aquifer system.</title>
        <authorList>
            <person name="Anantharaman K."/>
            <person name="Brown C.T."/>
            <person name="Hug L.A."/>
            <person name="Sharon I."/>
            <person name="Castelle C.J."/>
            <person name="Probst A.J."/>
            <person name="Thomas B.C."/>
            <person name="Singh A."/>
            <person name="Wilkins M.J."/>
            <person name="Karaoz U."/>
            <person name="Brodie E.L."/>
            <person name="Williams K.H."/>
            <person name="Hubbard S.S."/>
            <person name="Banfield J.F."/>
        </authorList>
    </citation>
    <scope>NUCLEOTIDE SEQUENCE [LARGE SCALE GENOMIC DNA]</scope>
</reference>
<organism evidence="6 7">
    <name type="scientific">Candidatus Kaiserbacteria bacterium RIFCSPLOWO2_01_FULL_52_12b</name>
    <dbReference type="NCBI Taxonomy" id="1798509"/>
    <lineage>
        <taxon>Bacteria</taxon>
        <taxon>Candidatus Kaiseribacteriota</taxon>
    </lineage>
</organism>
<dbReference type="SUPFAM" id="SSF51064">
    <property type="entry name" value="Head domain of nucleotide exchange factor GrpE"/>
    <property type="match status" value="1"/>
</dbReference>
<evidence type="ECO:0000256" key="3">
    <source>
        <dbReference type="HAMAP-Rule" id="MF_01151"/>
    </source>
</evidence>
<evidence type="ECO:0000256" key="5">
    <source>
        <dbReference type="SAM" id="Coils"/>
    </source>
</evidence>
<dbReference type="PRINTS" id="PR00773">
    <property type="entry name" value="GRPEPROTEIN"/>
</dbReference>
<dbReference type="GO" id="GO:0000774">
    <property type="term" value="F:adenyl-nucleotide exchange factor activity"/>
    <property type="evidence" value="ECO:0007669"/>
    <property type="project" value="InterPro"/>
</dbReference>
<dbReference type="GO" id="GO:0005737">
    <property type="term" value="C:cytoplasm"/>
    <property type="evidence" value="ECO:0007669"/>
    <property type="project" value="UniProtKB-SubCell"/>
</dbReference>
<dbReference type="PANTHER" id="PTHR21237">
    <property type="entry name" value="GRPE PROTEIN"/>
    <property type="match status" value="1"/>
</dbReference>
<keyword evidence="3" id="KW-0346">Stress response</keyword>